<protein>
    <submittedName>
        <fullName evidence="1">Tetratricopeptide repeat protein</fullName>
    </submittedName>
</protein>
<accession>A0AAE3QJ72</accession>
<evidence type="ECO:0000313" key="2">
    <source>
        <dbReference type="Proteomes" id="UP001241110"/>
    </source>
</evidence>
<dbReference type="SMART" id="SM00028">
    <property type="entry name" value="TPR"/>
    <property type="match status" value="4"/>
</dbReference>
<dbReference type="Pfam" id="PF13181">
    <property type="entry name" value="TPR_8"/>
    <property type="match status" value="1"/>
</dbReference>
<dbReference type="InterPro" id="IPR011990">
    <property type="entry name" value="TPR-like_helical_dom_sf"/>
</dbReference>
<organism evidence="1 2">
    <name type="scientific">Xanthocytophaga flava</name>
    <dbReference type="NCBI Taxonomy" id="3048013"/>
    <lineage>
        <taxon>Bacteria</taxon>
        <taxon>Pseudomonadati</taxon>
        <taxon>Bacteroidota</taxon>
        <taxon>Cytophagia</taxon>
        <taxon>Cytophagales</taxon>
        <taxon>Rhodocytophagaceae</taxon>
        <taxon>Xanthocytophaga</taxon>
    </lineage>
</organism>
<comment type="caution">
    <text evidence="1">The sequence shown here is derived from an EMBL/GenBank/DDBJ whole genome shotgun (WGS) entry which is preliminary data.</text>
</comment>
<dbReference type="Gene3D" id="1.25.40.10">
    <property type="entry name" value="Tetratricopeptide repeat domain"/>
    <property type="match status" value="1"/>
</dbReference>
<dbReference type="InterPro" id="IPR019734">
    <property type="entry name" value="TPR_rpt"/>
</dbReference>
<dbReference type="Pfam" id="PF13432">
    <property type="entry name" value="TPR_16"/>
    <property type="match status" value="1"/>
</dbReference>
<name>A0AAE3QJ72_9BACT</name>
<dbReference type="EMBL" id="JASJOS010000003">
    <property type="protein sequence ID" value="MDJ1480322.1"/>
    <property type="molecule type" value="Genomic_DNA"/>
</dbReference>
<dbReference type="Proteomes" id="UP001241110">
    <property type="component" value="Unassembled WGS sequence"/>
</dbReference>
<sequence length="392" mass="45269">MFFRKSFYLIFLLTLFFYNGFGQTALLDKTAEYLKQNNLQLAKETIEQASQNEATKNDARTWYLKGFVYKELYKQNPAAGESREIAVQSLSKSISLDLKKTYTSSSETALEYLYGTYYNEGIDLLNAKQFEKSLKDLKIFIDYRAKTKPDEFYAEALYHAGFISFSLSKKADAQQYYEQALKKGYKSPLLYDDLAQIYLGAANKTKAVEAITEGRKAFPDDLNLRTSEINLYLQLKEYSKAEKLIEDYLKANPNDTDAMMVAGSVYETIAKKDTTKEEAYFQKRLSIYKKILGKEPNNFLANYNLGIAFYNHAVDLINKPDVYQETITQFNQRIEVISSLIVESRPYIEKASQLSPQNINSLKALSGIYHYLNDRDRFQQVQNKIKLLENKN</sequence>
<dbReference type="AlphaFoldDB" id="A0AAE3QJ72"/>
<evidence type="ECO:0000313" key="1">
    <source>
        <dbReference type="EMBL" id="MDJ1480322.1"/>
    </source>
</evidence>
<gene>
    <name evidence="1" type="ORF">QNI16_07490</name>
</gene>
<reference evidence="1" key="1">
    <citation type="submission" date="2023-05" db="EMBL/GenBank/DDBJ databases">
        <authorList>
            <person name="Zhang X."/>
        </authorList>
    </citation>
    <scope>NUCLEOTIDE SEQUENCE</scope>
    <source>
        <strain evidence="1">YF14B1</strain>
    </source>
</reference>
<dbReference type="SUPFAM" id="SSF48452">
    <property type="entry name" value="TPR-like"/>
    <property type="match status" value="1"/>
</dbReference>
<proteinExistence type="predicted"/>
<dbReference type="RefSeq" id="WP_313976903.1">
    <property type="nucleotide sequence ID" value="NZ_JASJOS010000003.1"/>
</dbReference>